<feature type="domain" description="Rhamnogalacturonase A/B/Epimerase-like pectate lyase" evidence="2">
    <location>
        <begin position="20"/>
        <end position="165"/>
    </location>
</feature>
<dbReference type="PANTHER" id="PTHR33928:SF2">
    <property type="entry name" value="PECTATE LYASE SUPERFAMILY PROTEIN DOMAIN-CONTAINING PROTEIN-RELATED"/>
    <property type="match status" value="1"/>
</dbReference>
<gene>
    <name evidence="3" type="ORF">ColLi_08237</name>
</gene>
<name>A0AA37GRC4_9PEZI</name>
<accession>A0AA37GRC4</accession>
<dbReference type="PANTHER" id="PTHR33928">
    <property type="entry name" value="POLYGALACTURONASE QRT3"/>
    <property type="match status" value="1"/>
</dbReference>
<feature type="signal peptide" evidence="1">
    <location>
        <begin position="1"/>
        <end position="21"/>
    </location>
</feature>
<dbReference type="EMBL" id="BPPX01000017">
    <property type="protein sequence ID" value="GJC85399.1"/>
    <property type="molecule type" value="Genomic_DNA"/>
</dbReference>
<dbReference type="InterPro" id="IPR024535">
    <property type="entry name" value="RHGA/B-epi-like_pectate_lyase"/>
</dbReference>
<evidence type="ECO:0000313" key="4">
    <source>
        <dbReference type="Proteomes" id="UP001055172"/>
    </source>
</evidence>
<dbReference type="InterPro" id="IPR011050">
    <property type="entry name" value="Pectin_lyase_fold/virulence"/>
</dbReference>
<reference evidence="3 4" key="1">
    <citation type="submission" date="2021-07" db="EMBL/GenBank/DDBJ databases">
        <title>Genome data of Colletotrichum spaethianum.</title>
        <authorList>
            <person name="Utami Y.D."/>
            <person name="Hiruma K."/>
        </authorList>
    </citation>
    <scope>NUCLEOTIDE SEQUENCE [LARGE SCALE GENOMIC DNA]</scope>
    <source>
        <strain evidence="3 4">MAFF 242679</strain>
    </source>
</reference>
<feature type="chain" id="PRO_5041332711" evidence="1">
    <location>
        <begin position="22"/>
        <end position="169"/>
    </location>
</feature>
<dbReference type="GO" id="GO:0004650">
    <property type="term" value="F:polygalacturonase activity"/>
    <property type="evidence" value="ECO:0007669"/>
    <property type="project" value="InterPro"/>
</dbReference>
<organism evidence="3 4">
    <name type="scientific">Colletotrichum liriopes</name>
    <dbReference type="NCBI Taxonomy" id="708192"/>
    <lineage>
        <taxon>Eukaryota</taxon>
        <taxon>Fungi</taxon>
        <taxon>Dikarya</taxon>
        <taxon>Ascomycota</taxon>
        <taxon>Pezizomycotina</taxon>
        <taxon>Sordariomycetes</taxon>
        <taxon>Hypocreomycetidae</taxon>
        <taxon>Glomerellales</taxon>
        <taxon>Glomerellaceae</taxon>
        <taxon>Colletotrichum</taxon>
        <taxon>Colletotrichum spaethianum species complex</taxon>
    </lineage>
</organism>
<dbReference type="InterPro" id="IPR039279">
    <property type="entry name" value="QRT3-like"/>
</dbReference>
<sequence length="169" mass="17855">MSFITAQLVMVSPSALTLTDGTQDDTQAINKAMGTNTTRCGKGCNGSTTKNAIVYFPPGTYLVSSTIPMPFRTQVIGDANNRPTLVAAPSFVGLGVLSTDEYTGEGGAGIDGGDPEYYVYTANFYRQIRNIVIDIRQVTSGSLVTRLHYQVAQATSTQNVELIAAAGSS</sequence>
<dbReference type="SUPFAM" id="SSF51126">
    <property type="entry name" value="Pectin lyase-like"/>
    <property type="match status" value="1"/>
</dbReference>
<evidence type="ECO:0000313" key="3">
    <source>
        <dbReference type="EMBL" id="GJC85399.1"/>
    </source>
</evidence>
<proteinExistence type="predicted"/>
<dbReference type="Proteomes" id="UP001055172">
    <property type="component" value="Unassembled WGS sequence"/>
</dbReference>
<keyword evidence="4" id="KW-1185">Reference proteome</keyword>
<dbReference type="InterPro" id="IPR012334">
    <property type="entry name" value="Pectin_lyas_fold"/>
</dbReference>
<protein>
    <submittedName>
        <fullName evidence="3">Glucan endo-1,3-beta-glucosidase ARB_02077</fullName>
    </submittedName>
</protein>
<evidence type="ECO:0000259" key="2">
    <source>
        <dbReference type="Pfam" id="PF12708"/>
    </source>
</evidence>
<dbReference type="Pfam" id="PF12708">
    <property type="entry name" value="Pect-lyase_RHGA_epim"/>
    <property type="match status" value="1"/>
</dbReference>
<comment type="caution">
    <text evidence="3">The sequence shown here is derived from an EMBL/GenBank/DDBJ whole genome shotgun (WGS) entry which is preliminary data.</text>
</comment>
<dbReference type="Gene3D" id="2.160.20.10">
    <property type="entry name" value="Single-stranded right-handed beta-helix, Pectin lyase-like"/>
    <property type="match status" value="1"/>
</dbReference>
<evidence type="ECO:0000256" key="1">
    <source>
        <dbReference type="SAM" id="SignalP"/>
    </source>
</evidence>
<dbReference type="AlphaFoldDB" id="A0AA37GRC4"/>
<keyword evidence="1" id="KW-0732">Signal</keyword>